<keyword evidence="1" id="KW-0902">Two-component regulatory system</keyword>
<dbReference type="Proteomes" id="UP000029227">
    <property type="component" value="Unassembled WGS sequence"/>
</dbReference>
<dbReference type="EMBL" id="BBMN01000017">
    <property type="protein sequence ID" value="GAL07523.1"/>
    <property type="molecule type" value="Genomic_DNA"/>
</dbReference>
<dbReference type="Gene3D" id="1.20.120.160">
    <property type="entry name" value="HPT domain"/>
    <property type="match status" value="1"/>
</dbReference>
<dbReference type="STRING" id="754436.JCM19237_1463"/>
<feature type="compositionally biased region" description="Acidic residues" evidence="3">
    <location>
        <begin position="52"/>
        <end position="63"/>
    </location>
</feature>
<accession>A0A090QZ54</accession>
<dbReference type="GO" id="GO:0004672">
    <property type="term" value="F:protein kinase activity"/>
    <property type="evidence" value="ECO:0007669"/>
    <property type="project" value="UniProtKB-ARBA"/>
</dbReference>
<dbReference type="Pfam" id="PF01627">
    <property type="entry name" value="Hpt"/>
    <property type="match status" value="1"/>
</dbReference>
<evidence type="ECO:0000256" key="4">
    <source>
        <dbReference type="SAM" id="Phobius"/>
    </source>
</evidence>
<evidence type="ECO:0000259" key="5">
    <source>
        <dbReference type="PROSITE" id="PS50894"/>
    </source>
</evidence>
<feature type="modified residue" description="Phosphohistidine" evidence="2">
    <location>
        <position position="172"/>
    </location>
</feature>
<dbReference type="GO" id="GO:0000160">
    <property type="term" value="P:phosphorelay signal transduction system"/>
    <property type="evidence" value="ECO:0007669"/>
    <property type="project" value="UniProtKB-KW"/>
</dbReference>
<feature type="region of interest" description="Disordered" evidence="3">
    <location>
        <begin position="52"/>
        <end position="109"/>
    </location>
</feature>
<protein>
    <submittedName>
        <fullName evidence="6">HPt domain</fullName>
    </submittedName>
</protein>
<dbReference type="SMART" id="SM00073">
    <property type="entry name" value="HPT"/>
    <property type="match status" value="1"/>
</dbReference>
<reference evidence="6 7" key="1">
    <citation type="journal article" date="2014" name="Genome Announc.">
        <title>Draft Genome Sequences of Two Vibrionaceae Species, Vibrio ponticus C121 and Photobacterium aphoticum C119, Isolated as Coral Reef Microbiota.</title>
        <authorList>
            <person name="Al-saari N."/>
            <person name="Meirelles P.M."/>
            <person name="Mino S."/>
            <person name="Suda W."/>
            <person name="Oshima K."/>
            <person name="Hattori M."/>
            <person name="Ohkuma M."/>
            <person name="Thompson F.L."/>
            <person name="Gomez-Gil B."/>
            <person name="Sawabe T."/>
            <person name="Sawabe T."/>
        </authorList>
    </citation>
    <scope>NUCLEOTIDE SEQUENCE [LARGE SCALE GENOMIC DNA]</scope>
    <source>
        <strain evidence="6 7">JCM 19237</strain>
    </source>
</reference>
<sequence length="271" mass="30257">MLGTRRRIVWDDGASLWGYWFIALAVMVLVAGMGMVVNWYVKQNVIDRASEEESLSLVNDDDETPAKESARLDDAEEAEKRDAQSEAHSQMAEPSERDNSPAVPPREAPSLAEQWAALEVFEKDFLLNSMDGCHESVLMLLELFIEDHSQDNARFSAALASHDTGSAHRIAHTLKGVAGSLGAQQLKVVTEYLEHQLKTGHAITAEEEAWLGRAIAALAQTVTVYMAWLREEAEKAAQQVEIEDYQAPEPEVFVRREARRTDAIDEKEEAH</sequence>
<evidence type="ECO:0000313" key="6">
    <source>
        <dbReference type="EMBL" id="GAL07523.1"/>
    </source>
</evidence>
<evidence type="ECO:0000313" key="7">
    <source>
        <dbReference type="Proteomes" id="UP000029227"/>
    </source>
</evidence>
<name>A0A090QZ54_9GAMM</name>
<gene>
    <name evidence="6" type="ORF">JCM19237_1463</name>
</gene>
<dbReference type="CDD" id="cd00088">
    <property type="entry name" value="HPT"/>
    <property type="match status" value="1"/>
</dbReference>
<feature type="compositionally biased region" description="Basic and acidic residues" evidence="3">
    <location>
        <begin position="64"/>
        <end position="85"/>
    </location>
</feature>
<dbReference type="PROSITE" id="PS50894">
    <property type="entry name" value="HPT"/>
    <property type="match status" value="1"/>
</dbReference>
<feature type="transmembrane region" description="Helical" evidence="4">
    <location>
        <begin position="20"/>
        <end position="41"/>
    </location>
</feature>
<dbReference type="AlphaFoldDB" id="A0A090QZ54"/>
<evidence type="ECO:0000256" key="3">
    <source>
        <dbReference type="SAM" id="MobiDB-lite"/>
    </source>
</evidence>
<dbReference type="SUPFAM" id="SSF47226">
    <property type="entry name" value="Histidine-containing phosphotransfer domain, HPT domain"/>
    <property type="match status" value="1"/>
</dbReference>
<proteinExistence type="predicted"/>
<comment type="caution">
    <text evidence="6">The sequence shown here is derived from an EMBL/GenBank/DDBJ whole genome shotgun (WGS) entry which is preliminary data.</text>
</comment>
<feature type="domain" description="HPt" evidence="5">
    <location>
        <begin position="133"/>
        <end position="228"/>
    </location>
</feature>
<keyword evidence="2" id="KW-0597">Phosphoprotein</keyword>
<organism evidence="6 7">
    <name type="scientific">Photobacterium aphoticum</name>
    <dbReference type="NCBI Taxonomy" id="754436"/>
    <lineage>
        <taxon>Bacteria</taxon>
        <taxon>Pseudomonadati</taxon>
        <taxon>Pseudomonadota</taxon>
        <taxon>Gammaproteobacteria</taxon>
        <taxon>Vibrionales</taxon>
        <taxon>Vibrionaceae</taxon>
        <taxon>Photobacterium</taxon>
    </lineage>
</organism>
<keyword evidence="4" id="KW-0812">Transmembrane</keyword>
<dbReference type="InterPro" id="IPR008207">
    <property type="entry name" value="Sig_transdc_His_kin_Hpt_dom"/>
</dbReference>
<keyword evidence="4" id="KW-1133">Transmembrane helix</keyword>
<dbReference type="InterPro" id="IPR036641">
    <property type="entry name" value="HPT_dom_sf"/>
</dbReference>
<keyword evidence="4" id="KW-0472">Membrane</keyword>
<evidence type="ECO:0000256" key="2">
    <source>
        <dbReference type="PROSITE-ProRule" id="PRU00110"/>
    </source>
</evidence>
<evidence type="ECO:0000256" key="1">
    <source>
        <dbReference type="ARBA" id="ARBA00023012"/>
    </source>
</evidence>